<dbReference type="EMBL" id="JACFXU010000013">
    <property type="protein sequence ID" value="MBA6411971.1"/>
    <property type="molecule type" value="Genomic_DNA"/>
</dbReference>
<dbReference type="NCBIfam" id="TIGR02595">
    <property type="entry name" value="PEP_CTERM"/>
    <property type="match status" value="1"/>
</dbReference>
<keyword evidence="1" id="KW-1133">Transmembrane helix</keyword>
<keyword evidence="1" id="KW-0812">Transmembrane</keyword>
<feature type="transmembrane region" description="Helical" evidence="1">
    <location>
        <begin position="106"/>
        <end position="125"/>
    </location>
</feature>
<dbReference type="NCBIfam" id="TIGR03382">
    <property type="entry name" value="GC_trans_RRR"/>
    <property type="match status" value="1"/>
</dbReference>
<reference evidence="3 4" key="1">
    <citation type="submission" date="2020-07" db="EMBL/GenBank/DDBJ databases">
        <title>Halieaceae bacterium, F7430, whole genome shotgun sequencing project.</title>
        <authorList>
            <person name="Jiang S."/>
            <person name="Liu Z.W."/>
            <person name="Du Z.J."/>
        </authorList>
    </citation>
    <scope>NUCLEOTIDE SEQUENCE [LARGE SCALE GENOMIC DNA]</scope>
    <source>
        <strain evidence="3 4">F7430</strain>
    </source>
</reference>
<feature type="domain" description="Ice-binding protein C-terminal" evidence="2">
    <location>
        <begin position="106"/>
        <end position="127"/>
    </location>
</feature>
<keyword evidence="4" id="KW-1185">Reference proteome</keyword>
<dbReference type="InterPro" id="IPR013424">
    <property type="entry name" value="Ice-binding_C"/>
</dbReference>
<proteinExistence type="predicted"/>
<protein>
    <submittedName>
        <fullName evidence="3">PEP-CTERM sorting domain-containing protein</fullName>
    </submittedName>
</protein>
<evidence type="ECO:0000259" key="2">
    <source>
        <dbReference type="Pfam" id="PF07589"/>
    </source>
</evidence>
<organism evidence="3 4">
    <name type="scientific">Sediminihaliea albiluteola</name>
    <dbReference type="NCBI Taxonomy" id="2758564"/>
    <lineage>
        <taxon>Bacteria</taxon>
        <taxon>Pseudomonadati</taxon>
        <taxon>Pseudomonadota</taxon>
        <taxon>Gammaproteobacteria</taxon>
        <taxon>Cellvibrionales</taxon>
        <taxon>Halieaceae</taxon>
        <taxon>Sediminihaliea</taxon>
    </lineage>
</organism>
<dbReference type="Proteomes" id="UP000539350">
    <property type="component" value="Unassembled WGS sequence"/>
</dbReference>
<dbReference type="Pfam" id="PF07589">
    <property type="entry name" value="PEP-CTERM"/>
    <property type="match status" value="1"/>
</dbReference>
<gene>
    <name evidence="3" type="ORF">H2508_02465</name>
</gene>
<dbReference type="InterPro" id="IPR017756">
    <property type="entry name" value="TM_Gly-Cys-Arg_CS"/>
</dbReference>
<comment type="caution">
    <text evidence="3">The sequence shown here is derived from an EMBL/GenBank/DDBJ whole genome shotgun (WGS) entry which is preliminary data.</text>
</comment>
<evidence type="ECO:0000256" key="1">
    <source>
        <dbReference type="SAM" id="Phobius"/>
    </source>
</evidence>
<evidence type="ECO:0000313" key="4">
    <source>
        <dbReference type="Proteomes" id="UP000539350"/>
    </source>
</evidence>
<sequence length="131" mass="14391">MDFSEAGTWSLKVDPDFVTLGQQRLGLDAFDHLAFVVKQGNKSGKHGPEGFAVYDFNFQQFIDQNILDQSTAYNFYGSFDLTGIHGTGFSHVSVWARDPVTTATNVPAPATLALFALGLFGLGWSRRKQKA</sequence>
<name>A0A7W2TU64_9GAMM</name>
<keyword evidence="1" id="KW-0472">Membrane</keyword>
<dbReference type="AlphaFoldDB" id="A0A7W2TU64"/>
<accession>A0A7W2TU64</accession>
<evidence type="ECO:0000313" key="3">
    <source>
        <dbReference type="EMBL" id="MBA6411971.1"/>
    </source>
</evidence>